<dbReference type="KEGG" id="mfu:LILAB_04280"/>
<gene>
    <name evidence="1" type="ordered locus">LILAB_04280</name>
</gene>
<sequence>MGTRYGSREHPDMQGLVACARKVAGLIGAQDVPDAELSGFVESILFGEKDAWQCAVMGLITREETANLLLAHLETWLMSRANLDCLEPMPWDLEPLRHEFEDALFG</sequence>
<dbReference type="EMBL" id="CP002830">
    <property type="protein sequence ID" value="AEI62779.1"/>
    <property type="molecule type" value="Genomic_DNA"/>
</dbReference>
<protein>
    <submittedName>
        <fullName evidence="1">Uncharacterized protein</fullName>
    </submittedName>
</protein>
<evidence type="ECO:0000313" key="1">
    <source>
        <dbReference type="EMBL" id="AEI62779.1"/>
    </source>
</evidence>
<dbReference type="Proteomes" id="UP000000488">
    <property type="component" value="Chromosome"/>
</dbReference>
<dbReference type="AlphaFoldDB" id="F8CKW4"/>
<organism evidence="1 2">
    <name type="scientific">Myxococcus fulvus (strain ATCC BAA-855 / HW-1)</name>
    <dbReference type="NCBI Taxonomy" id="483219"/>
    <lineage>
        <taxon>Bacteria</taxon>
        <taxon>Pseudomonadati</taxon>
        <taxon>Myxococcota</taxon>
        <taxon>Myxococcia</taxon>
        <taxon>Myxococcales</taxon>
        <taxon>Cystobacterineae</taxon>
        <taxon>Myxococcaceae</taxon>
        <taxon>Myxococcus</taxon>
    </lineage>
</organism>
<proteinExistence type="predicted"/>
<name>F8CKW4_MYXFH</name>
<dbReference type="HOGENOM" id="CLU_2356794_0_0_7"/>
<accession>F8CKW4</accession>
<evidence type="ECO:0000313" key="2">
    <source>
        <dbReference type="Proteomes" id="UP000000488"/>
    </source>
</evidence>
<reference evidence="1 2" key="1">
    <citation type="journal article" date="2011" name="J. Bacteriol.">
        <title>Genome sequence of the halotolerant marine bacterium Myxococcus fulvus HW-1.</title>
        <authorList>
            <person name="Li Z.F."/>
            <person name="Li X."/>
            <person name="Liu H."/>
            <person name="Liu X."/>
            <person name="Han K."/>
            <person name="Wu Z.H."/>
            <person name="Hu W."/>
            <person name="Li F.F."/>
            <person name="Li Y.Z."/>
        </authorList>
    </citation>
    <scope>NUCLEOTIDE SEQUENCE [LARGE SCALE GENOMIC DNA]</scope>
    <source>
        <strain evidence="2">ATCC BAA-855 / HW-1</strain>
    </source>
</reference>